<dbReference type="RefSeq" id="WP_308490657.1">
    <property type="nucleotide sequence ID" value="NZ_JAVFCB010000013.1"/>
</dbReference>
<dbReference type="EMBL" id="JAVFCB010000013">
    <property type="protein sequence ID" value="MDQ4215710.1"/>
    <property type="molecule type" value="Genomic_DNA"/>
</dbReference>
<feature type="compositionally biased region" description="Basic and acidic residues" evidence="1">
    <location>
        <begin position="85"/>
        <end position="98"/>
    </location>
</feature>
<accession>A0ABU0XKN4</accession>
<evidence type="ECO:0000256" key="1">
    <source>
        <dbReference type="SAM" id="MobiDB-lite"/>
    </source>
</evidence>
<evidence type="ECO:0000313" key="3">
    <source>
        <dbReference type="Proteomes" id="UP001230289"/>
    </source>
</evidence>
<proteinExistence type="predicted"/>
<sequence>MLERHVTILGEARVDEIRDPGGVRESVTGDAVELAHALRGHGLLLTVVAPVADDPDGERIRSVLQDRGIRLIALPAPDGTPRRSLVRDRTGVHAERQRGGGGPAETRRSLAAQAEADVIVDLRDRDMRTLYEERDDVLHALGLTAAEEEPSGSVVSAETEDAPAVAGIAAEKPSPLSPEHPDDAAPVPARVGPSRVLLPGPVVAGTVRHTPVRLLPDPPAAHEPVADWFGLEVRLARIAT</sequence>
<reference evidence="2 3" key="1">
    <citation type="submission" date="2023-08" db="EMBL/GenBank/DDBJ databases">
        <title>Microbacterium sp. nov., isolated from a waste landfill.</title>
        <authorList>
            <person name="Wen W."/>
        </authorList>
    </citation>
    <scope>NUCLEOTIDE SEQUENCE [LARGE SCALE GENOMIC DNA]</scope>
    <source>
        <strain evidence="2 3">ASV81</strain>
    </source>
</reference>
<protein>
    <submittedName>
        <fullName evidence="2">Uncharacterized protein</fullName>
    </submittedName>
</protein>
<gene>
    <name evidence="2" type="ORF">RBR11_17475</name>
</gene>
<dbReference type="Proteomes" id="UP001230289">
    <property type="component" value="Unassembled WGS sequence"/>
</dbReference>
<dbReference type="InterPro" id="IPR029056">
    <property type="entry name" value="Ribokinase-like"/>
</dbReference>
<comment type="caution">
    <text evidence="2">The sequence shown here is derived from an EMBL/GenBank/DDBJ whole genome shotgun (WGS) entry which is preliminary data.</text>
</comment>
<dbReference type="SUPFAM" id="SSF53613">
    <property type="entry name" value="Ribokinase-like"/>
    <property type="match status" value="1"/>
</dbReference>
<keyword evidence="3" id="KW-1185">Reference proteome</keyword>
<feature type="region of interest" description="Disordered" evidence="1">
    <location>
        <begin position="80"/>
        <end position="109"/>
    </location>
</feature>
<organism evidence="2 3">
    <name type="scientific">Microbacterium capsulatum</name>
    <dbReference type="NCBI Taxonomy" id="3041921"/>
    <lineage>
        <taxon>Bacteria</taxon>
        <taxon>Bacillati</taxon>
        <taxon>Actinomycetota</taxon>
        <taxon>Actinomycetes</taxon>
        <taxon>Micrococcales</taxon>
        <taxon>Microbacteriaceae</taxon>
        <taxon>Microbacterium</taxon>
    </lineage>
</organism>
<name>A0ABU0XKN4_9MICO</name>
<dbReference type="Gene3D" id="3.40.1190.20">
    <property type="match status" value="1"/>
</dbReference>
<evidence type="ECO:0000313" key="2">
    <source>
        <dbReference type="EMBL" id="MDQ4215710.1"/>
    </source>
</evidence>